<accession>A0AAD9GCN7</accession>
<dbReference type="Gene3D" id="3.30.720.10">
    <property type="entry name" value="Signal recognition particle alu RNA binding heterodimer, srp9/1"/>
    <property type="match status" value="1"/>
</dbReference>
<keyword evidence="3" id="KW-1185">Reference proteome</keyword>
<comment type="caution">
    <text evidence="2">The sequence shown here is derived from an EMBL/GenBank/DDBJ whole genome shotgun (WGS) entry which is preliminary data.</text>
</comment>
<dbReference type="Pfam" id="PF05486">
    <property type="entry name" value="SRP9-21"/>
    <property type="match status" value="1"/>
</dbReference>
<dbReference type="InterPro" id="IPR009018">
    <property type="entry name" value="Signal_recog_particle_SRP9/14"/>
</dbReference>
<dbReference type="Proteomes" id="UP001195914">
    <property type="component" value="Unassembled WGS sequence"/>
</dbReference>
<evidence type="ECO:0000259" key="1">
    <source>
        <dbReference type="Pfam" id="PF05486"/>
    </source>
</evidence>
<organism evidence="2 3">
    <name type="scientific">Babesia divergens</name>
    <dbReference type="NCBI Taxonomy" id="32595"/>
    <lineage>
        <taxon>Eukaryota</taxon>
        <taxon>Sar</taxon>
        <taxon>Alveolata</taxon>
        <taxon>Apicomplexa</taxon>
        <taxon>Aconoidasida</taxon>
        <taxon>Piroplasmida</taxon>
        <taxon>Babesiidae</taxon>
        <taxon>Babesia</taxon>
    </lineage>
</organism>
<dbReference type="EMBL" id="JAHBMH010000044">
    <property type="protein sequence ID" value="KAK1935967.1"/>
    <property type="molecule type" value="Genomic_DNA"/>
</dbReference>
<dbReference type="InterPro" id="IPR039432">
    <property type="entry name" value="SRP9_dom"/>
</dbReference>
<reference evidence="2" key="1">
    <citation type="journal article" date="2014" name="Nucleic Acids Res.">
        <title>The evolutionary dynamics of variant antigen genes in Babesia reveal a history of genomic innovation underlying host-parasite interaction.</title>
        <authorList>
            <person name="Jackson A.P."/>
            <person name="Otto T.D."/>
            <person name="Darby A."/>
            <person name="Ramaprasad A."/>
            <person name="Xia D."/>
            <person name="Echaide I.E."/>
            <person name="Farber M."/>
            <person name="Gahlot S."/>
            <person name="Gamble J."/>
            <person name="Gupta D."/>
            <person name="Gupta Y."/>
            <person name="Jackson L."/>
            <person name="Malandrin L."/>
            <person name="Malas T.B."/>
            <person name="Moussa E."/>
            <person name="Nair M."/>
            <person name="Reid A.J."/>
            <person name="Sanders M."/>
            <person name="Sharma J."/>
            <person name="Tracey A."/>
            <person name="Quail M.A."/>
            <person name="Weir W."/>
            <person name="Wastling J.M."/>
            <person name="Hall N."/>
            <person name="Willadsen P."/>
            <person name="Lingelbach K."/>
            <person name="Shiels B."/>
            <person name="Tait A."/>
            <person name="Berriman M."/>
            <person name="Allred D.R."/>
            <person name="Pain A."/>
        </authorList>
    </citation>
    <scope>NUCLEOTIDE SEQUENCE</scope>
    <source>
        <strain evidence="2">1802A</strain>
    </source>
</reference>
<name>A0AAD9GCN7_BABDI</name>
<reference evidence="2" key="2">
    <citation type="submission" date="2021-05" db="EMBL/GenBank/DDBJ databases">
        <authorList>
            <person name="Pain A."/>
        </authorList>
    </citation>
    <scope>NUCLEOTIDE SEQUENCE</scope>
    <source>
        <strain evidence="2">1802A</strain>
    </source>
</reference>
<evidence type="ECO:0000313" key="3">
    <source>
        <dbReference type="Proteomes" id="UP001195914"/>
    </source>
</evidence>
<sequence>MTNYDNWSCFLQEARLLFFNRPLKTKYSVKHVKGEKYVVLKVTDDRKCCKFKLSSSSQLRQLNQLNQLFLNWSLSKEFNSLEDLPLKTEQKPLKSNKTSTSRRA</sequence>
<dbReference type="GO" id="GO:0008312">
    <property type="term" value="F:7S RNA binding"/>
    <property type="evidence" value="ECO:0007669"/>
    <property type="project" value="InterPro"/>
</dbReference>
<dbReference type="GO" id="GO:0005786">
    <property type="term" value="C:signal recognition particle, endoplasmic reticulum targeting"/>
    <property type="evidence" value="ECO:0007669"/>
    <property type="project" value="TreeGrafter"/>
</dbReference>
<protein>
    <submittedName>
        <fullName evidence="2">Signal recognition particle SRP9 subunit</fullName>
    </submittedName>
</protein>
<dbReference type="AlphaFoldDB" id="A0AAD9GCN7"/>
<proteinExistence type="predicted"/>
<dbReference type="PANTHER" id="PTHR12834:SF12">
    <property type="entry name" value="SIGNAL RECOGNITION PARTICLE 9 KDA PROTEIN"/>
    <property type="match status" value="1"/>
</dbReference>
<dbReference type="SUPFAM" id="SSF54762">
    <property type="entry name" value="Signal recognition particle alu RNA binding heterodimer, SRP9/14"/>
    <property type="match status" value="1"/>
</dbReference>
<dbReference type="InterPro" id="IPR039914">
    <property type="entry name" value="SRP9-like"/>
</dbReference>
<evidence type="ECO:0000313" key="2">
    <source>
        <dbReference type="EMBL" id="KAK1935967.1"/>
    </source>
</evidence>
<dbReference type="GO" id="GO:0006614">
    <property type="term" value="P:SRP-dependent cotranslational protein targeting to membrane"/>
    <property type="evidence" value="ECO:0007669"/>
    <property type="project" value="InterPro"/>
</dbReference>
<dbReference type="PANTHER" id="PTHR12834">
    <property type="entry name" value="SIGNAL RECOGNITION PARTICLE 9 KDA PROTEIN"/>
    <property type="match status" value="1"/>
</dbReference>
<gene>
    <name evidence="2" type="ORF">X943_000651</name>
</gene>
<feature type="domain" description="SRP9" evidence="1">
    <location>
        <begin position="5"/>
        <end position="66"/>
    </location>
</feature>